<dbReference type="OrthoDB" id="7583036at2"/>
<evidence type="ECO:0000313" key="1">
    <source>
        <dbReference type="EMBL" id="SKB48842.1"/>
    </source>
</evidence>
<sequence length="77" mass="8462">MQIYIFAGKGGIYGFTPDETGANLPKDYGVWTHHSTIGMQRGESSRIVVNTDECLNNIATQGYHLQSAKIETNTSLN</sequence>
<reference evidence="2" key="1">
    <citation type="submission" date="2017-02" db="EMBL/GenBank/DDBJ databases">
        <authorList>
            <person name="Varghese N."/>
            <person name="Submissions S."/>
        </authorList>
    </citation>
    <scope>NUCLEOTIDE SEQUENCE [LARGE SCALE GENOMIC DNA]</scope>
    <source>
        <strain evidence="2">UM2</strain>
    </source>
</reference>
<organism evidence="1 2">
    <name type="scientific">Rhizorhabdus histidinilytica</name>
    <dbReference type="NCBI Taxonomy" id="439228"/>
    <lineage>
        <taxon>Bacteria</taxon>
        <taxon>Pseudomonadati</taxon>
        <taxon>Pseudomonadota</taxon>
        <taxon>Alphaproteobacteria</taxon>
        <taxon>Sphingomonadales</taxon>
        <taxon>Sphingomonadaceae</taxon>
        <taxon>Rhizorhabdus</taxon>
    </lineage>
</organism>
<dbReference type="AlphaFoldDB" id="A0A1T5BNG8"/>
<name>A0A1T5BNG8_9SPHN</name>
<dbReference type="EMBL" id="FUYM01000003">
    <property type="protein sequence ID" value="SKB48842.1"/>
    <property type="molecule type" value="Genomic_DNA"/>
</dbReference>
<dbReference type="Proteomes" id="UP000189818">
    <property type="component" value="Unassembled WGS sequence"/>
</dbReference>
<gene>
    <name evidence="1" type="ORF">SAMN06295920_103156</name>
</gene>
<dbReference type="STRING" id="439228.SAMN06295920_103156"/>
<evidence type="ECO:0000313" key="2">
    <source>
        <dbReference type="Proteomes" id="UP000189818"/>
    </source>
</evidence>
<protein>
    <submittedName>
        <fullName evidence="1">Uncharacterized protein</fullName>
    </submittedName>
</protein>
<dbReference type="RefSeq" id="WP_139385047.1">
    <property type="nucleotide sequence ID" value="NZ_FUYM01000003.1"/>
</dbReference>
<proteinExistence type="predicted"/>
<accession>A0A1T5BNG8</accession>
<keyword evidence="2" id="KW-1185">Reference proteome</keyword>